<proteinExistence type="predicted"/>
<name>A0ABU6DRC3_9GAMM</name>
<evidence type="ECO:0000313" key="1">
    <source>
        <dbReference type="EMBL" id="MEB5475986.1"/>
    </source>
</evidence>
<keyword evidence="2" id="KW-1185">Reference proteome</keyword>
<protein>
    <submittedName>
        <fullName evidence="1">Uncharacterized protein</fullName>
    </submittedName>
</protein>
<organism evidence="1 2">
    <name type="scientific">Acinetobacter pollinis</name>
    <dbReference type="NCBI Taxonomy" id="2605270"/>
    <lineage>
        <taxon>Bacteria</taxon>
        <taxon>Pseudomonadati</taxon>
        <taxon>Pseudomonadota</taxon>
        <taxon>Gammaproteobacteria</taxon>
        <taxon>Moraxellales</taxon>
        <taxon>Moraxellaceae</taxon>
        <taxon>Acinetobacter</taxon>
    </lineage>
</organism>
<gene>
    <name evidence="1" type="ORF">I2F25_02750</name>
</gene>
<accession>A0ABU6DRC3</accession>
<evidence type="ECO:0000313" key="2">
    <source>
        <dbReference type="Proteomes" id="UP001339883"/>
    </source>
</evidence>
<dbReference type="RefSeq" id="WP_237413909.1">
    <property type="nucleotide sequence ID" value="NZ_VTDN01000002.1"/>
</dbReference>
<dbReference type="EMBL" id="VTDN01000002">
    <property type="protein sequence ID" value="MEB5475986.1"/>
    <property type="molecule type" value="Genomic_DNA"/>
</dbReference>
<dbReference type="Proteomes" id="UP001339883">
    <property type="component" value="Unassembled WGS sequence"/>
</dbReference>
<sequence length="78" mass="8835">MGLKAPEPIKPSFTASYILGAFNIISRSRRYIEAIPLDLSLQDIQAYFQVYGCDIETVVFVESIFALDDKFLKDARKS</sequence>
<reference evidence="1 2" key="1">
    <citation type="submission" date="2019-08" db="EMBL/GenBank/DDBJ databases">
        <title>Five species of Acinetobacter isolated from floral nectar and animal pollinators.</title>
        <authorList>
            <person name="Hendry T.A."/>
        </authorList>
    </citation>
    <scope>NUCLEOTIDE SEQUENCE [LARGE SCALE GENOMIC DNA]</scope>
    <source>
        <strain evidence="1 2">MD18.27</strain>
    </source>
</reference>
<comment type="caution">
    <text evidence="1">The sequence shown here is derived from an EMBL/GenBank/DDBJ whole genome shotgun (WGS) entry which is preliminary data.</text>
</comment>